<feature type="chain" id="PRO_5004840663" evidence="1">
    <location>
        <begin position="25"/>
        <end position="107"/>
    </location>
</feature>
<proteinExistence type="predicted"/>
<gene>
    <name evidence="2" type="ORF">C176_20074</name>
</gene>
<keyword evidence="1" id="KW-0732">Signal</keyword>
<dbReference type="AlphaFoldDB" id="W4ELE2"/>
<organism evidence="2 3">
    <name type="scientific">Viridibacillus arenosi FSL R5-213</name>
    <dbReference type="NCBI Taxonomy" id="1227360"/>
    <lineage>
        <taxon>Bacteria</taxon>
        <taxon>Bacillati</taxon>
        <taxon>Bacillota</taxon>
        <taxon>Bacilli</taxon>
        <taxon>Bacillales</taxon>
        <taxon>Caryophanaceae</taxon>
        <taxon>Viridibacillus</taxon>
    </lineage>
</organism>
<feature type="signal peptide" evidence="1">
    <location>
        <begin position="1"/>
        <end position="24"/>
    </location>
</feature>
<evidence type="ECO:0000313" key="2">
    <source>
        <dbReference type="EMBL" id="ETT81044.1"/>
    </source>
</evidence>
<reference evidence="2 3" key="1">
    <citation type="journal article" date="2014" name="BMC Genomics">
        <title>Genomic comparison of sporeforming bacilli isolated from milk.</title>
        <authorList>
            <person name="Moreno Switt A.I."/>
            <person name="Andrus A.D."/>
            <person name="Ranieri M.L."/>
            <person name="Orsi R.H."/>
            <person name="Ivy R."/>
            <person name="den Bakker H.C."/>
            <person name="Martin N.H."/>
            <person name="Wiedmann M."/>
            <person name="Boor K.J."/>
        </authorList>
    </citation>
    <scope>NUCLEOTIDE SEQUENCE [LARGE SCALE GENOMIC DNA]</scope>
    <source>
        <strain evidence="2 3">FSL R5-213</strain>
    </source>
</reference>
<accession>W4ELE2</accession>
<name>W4ELE2_9BACL</name>
<dbReference type="RefSeq" id="WP_038190409.1">
    <property type="nucleotide sequence ID" value="NZ_ASQA01000042.1"/>
</dbReference>
<evidence type="ECO:0000256" key="1">
    <source>
        <dbReference type="SAM" id="SignalP"/>
    </source>
</evidence>
<comment type="caution">
    <text evidence="2">The sequence shown here is derived from an EMBL/GenBank/DDBJ whole genome shotgun (WGS) entry which is preliminary data.</text>
</comment>
<dbReference type="EMBL" id="ASQA01000042">
    <property type="protein sequence ID" value="ETT81044.1"/>
    <property type="molecule type" value="Genomic_DNA"/>
</dbReference>
<dbReference type="Proteomes" id="UP000019062">
    <property type="component" value="Unassembled WGS sequence"/>
</dbReference>
<protein>
    <submittedName>
        <fullName evidence="2">Uncharacterized protein</fullName>
    </submittedName>
</protein>
<evidence type="ECO:0000313" key="3">
    <source>
        <dbReference type="Proteomes" id="UP000019062"/>
    </source>
</evidence>
<sequence>MKKIFGSLIVCCLVLIASSGVTLAANGHTFTPTNLEEKATSTVAHSKYVKVDITIKDLSKPYSTFYYDRLGWKGTLNFKYWVLGGNPQYLARYEGYVYCSGNCAMQD</sequence>
<keyword evidence="3" id="KW-1185">Reference proteome</keyword>